<dbReference type="PANTHER" id="PTHR11777:SF9">
    <property type="entry name" value="ALANINE--TRNA LIGASE, CYTOPLASMIC"/>
    <property type="match status" value="1"/>
</dbReference>
<dbReference type="InterPro" id="IPR003156">
    <property type="entry name" value="DHHA1_dom"/>
</dbReference>
<evidence type="ECO:0000256" key="12">
    <source>
        <dbReference type="ARBA" id="ARBA00024779"/>
    </source>
</evidence>
<dbReference type="PRINTS" id="PR00980">
    <property type="entry name" value="TRNASYNTHALA"/>
</dbReference>
<keyword evidence="5 14" id="KW-0479">Metal-binding</keyword>
<dbReference type="CDD" id="cd00673">
    <property type="entry name" value="AlaRS_core"/>
    <property type="match status" value="1"/>
</dbReference>
<reference evidence="16 17" key="1">
    <citation type="journal article" date="2014" name="Genome Announc.">
        <title>Complete Genome Sequence of Mycoplasma bovoculi Strain M165/69T (ATCC 29104).</title>
        <authorList>
            <person name="Calcutt M.J."/>
            <person name="Foecking M.F."/>
        </authorList>
    </citation>
    <scope>NUCLEOTIDE SEQUENCE [LARGE SCALE GENOMIC DNA]</scope>
    <source>
        <strain evidence="16">M165/69</strain>
    </source>
</reference>
<dbReference type="KEGG" id="mbc:MYB_00965"/>
<evidence type="ECO:0000256" key="10">
    <source>
        <dbReference type="ARBA" id="ARBA00022917"/>
    </source>
</evidence>
<evidence type="ECO:0000256" key="1">
    <source>
        <dbReference type="ARBA" id="ARBA00008226"/>
    </source>
</evidence>
<dbReference type="GO" id="GO:0002161">
    <property type="term" value="F:aminoacyl-tRNA deacylase activity"/>
    <property type="evidence" value="ECO:0007669"/>
    <property type="project" value="TreeGrafter"/>
</dbReference>
<evidence type="ECO:0000256" key="8">
    <source>
        <dbReference type="ARBA" id="ARBA00022840"/>
    </source>
</evidence>
<comment type="domain">
    <text evidence="14">Consists of three domains; the N-terminal catalytic domain, the editing domain and the C-terminal C-Ala domain. The editing domain removes incorrectly charged amino acids, while the C-Ala domain, along with tRNA(Ala), serves as a bridge to cooperatively bring together the editing and aminoacylation centers thus stimulating deacylation of misacylated tRNAs.</text>
</comment>
<dbReference type="FunFam" id="3.30.980.10:FF:000004">
    <property type="entry name" value="Alanine--tRNA ligase, cytoplasmic"/>
    <property type="match status" value="1"/>
</dbReference>
<dbReference type="InterPro" id="IPR002318">
    <property type="entry name" value="Ala-tRNA-lgiase_IIc"/>
</dbReference>
<dbReference type="GO" id="GO:0005524">
    <property type="term" value="F:ATP binding"/>
    <property type="evidence" value="ECO:0007669"/>
    <property type="project" value="UniProtKB-UniRule"/>
</dbReference>
<dbReference type="RefSeq" id="WP_022935505.1">
    <property type="nucleotide sequence ID" value="NZ_CP007154.1"/>
</dbReference>
<dbReference type="Gene3D" id="3.10.310.40">
    <property type="match status" value="1"/>
</dbReference>
<comment type="function">
    <text evidence="12 14">Catalyzes the attachment of alanine to tRNA(Ala) in a two-step reaction: alanine is first activated by ATP to form Ala-AMP and then transferred to the acceptor end of tRNA(Ala). Also edits incorrectly charged Ser-tRNA(Ala) and Gly-tRNA(Ala) via its editing domain.</text>
</comment>
<dbReference type="Proteomes" id="UP000019229">
    <property type="component" value="Chromosome"/>
</dbReference>
<dbReference type="Pfam" id="PF02272">
    <property type="entry name" value="DHHA1"/>
    <property type="match status" value="1"/>
</dbReference>
<dbReference type="GO" id="GO:0005829">
    <property type="term" value="C:cytosol"/>
    <property type="evidence" value="ECO:0007669"/>
    <property type="project" value="TreeGrafter"/>
</dbReference>
<dbReference type="NCBIfam" id="TIGR00344">
    <property type="entry name" value="alaS"/>
    <property type="match status" value="1"/>
</dbReference>
<evidence type="ECO:0000256" key="13">
    <source>
        <dbReference type="ARBA" id="ARBA00048300"/>
    </source>
</evidence>
<feature type="binding site" evidence="14">
    <location>
        <position position="670"/>
    </location>
    <ligand>
        <name>Zn(2+)</name>
        <dbReference type="ChEBI" id="CHEBI:29105"/>
    </ligand>
</feature>
<dbReference type="Gene3D" id="3.30.930.10">
    <property type="entry name" value="Bira Bifunctional Protein, Domain 2"/>
    <property type="match status" value="1"/>
</dbReference>
<keyword evidence="7 14" id="KW-0862">Zinc</keyword>
<dbReference type="Gene3D" id="3.30.980.10">
    <property type="entry name" value="Threonyl-trna Synthetase, Chain A, domain 2"/>
    <property type="match status" value="1"/>
</dbReference>
<dbReference type="EMBL" id="CP007154">
    <property type="protein sequence ID" value="AHH45204.1"/>
    <property type="molecule type" value="Genomic_DNA"/>
</dbReference>
<keyword evidence="11 14" id="KW-0030">Aminoacyl-tRNA synthetase</keyword>
<evidence type="ECO:0000313" key="16">
    <source>
        <dbReference type="EMBL" id="AHH45204.1"/>
    </source>
</evidence>
<accession>W5USL1</accession>
<sequence>MNKKISSKQIRQLWLDFFANKNHLVVESKSLVPRNDPSLLWINSGVATLKDYFTGKKTPPSKRITNSQKAIRTNDIENVGITSRHHTMFEMLGNFSIGDYFKTEAIAFAFEFLTKYLKLEKDRLYITYFAEDEKTKNLWQEQGIQSDHLIAGTRKTNFWDMGLGPCGPCTEIYYDRGSKFDSRGVELIQNDIENDRFIEIWNIVFSEFNNDGENNYTPLINKNIDTGAGFERIVSILQDGPTNFDTDLFLPIIVEVQKLTSYVYKPENYFEKEEKQQKINAYFKVIADHIRSVVHAINDGVEPSNTHRGYIIRRLIRRAYHSGKKLGIQKPFLHTLVDTVKETLIYPIDVEKVAKIIEKEEQIFEKTIENGEILLSKEIAKNQGTFDVQVAFKLYETYGFPIELTKEILAEKGIDINFDELEKLKVQHAQVSRGQQFVGMEKAVNSLALVESKISEFIGYHTLESQANIVFLANSEQEIEESQAGDQSYVIFDKTPFYATGGGQKHDQGFVVQGEQKLEIIKVFKDKFLNNVHIINGKLIKNLPVDLVVNKSNRTNLERNHSATHLLFKSLRDQFGLQIKQLGSDNNENRLTFDFPADVKPTDEEIHQIEARVNEFIAKGVDRQYLETSIKEAEKLNAIMTLEEAEYMDPKNVRLVHFEGLTTDLCGGTHIANTSLIEKFKIVSCQNKGTGIYRIRAITTNEKYLEFMQEVNSEKEQNLARIIAKNKELSPNYNLNILLTSNQDKNSELLDNLIEIAKNDYKNLLKAQKNDVNQLVFDANKIIKINNYKFYLDFTIPNSSLKQVAATWREEHPHVCFVLGSKTKQDNYLLVVASKDLKANEVLQKVLQTFGGKGGGNQIIAQGSFIFKEEIETIDEQICKILAEF</sequence>
<keyword evidence="3 14" id="KW-0820">tRNA-binding</keyword>
<dbReference type="InterPro" id="IPR018162">
    <property type="entry name" value="Ala-tRNA-ligase_IIc_anticod-bd"/>
</dbReference>
<evidence type="ECO:0000256" key="4">
    <source>
        <dbReference type="ARBA" id="ARBA00022598"/>
    </source>
</evidence>
<feature type="domain" description="Alanyl-transfer RNA synthetases family profile" evidence="15">
    <location>
        <begin position="5"/>
        <end position="709"/>
    </location>
</feature>
<dbReference type="InterPro" id="IPR018163">
    <property type="entry name" value="Thr/Ala-tRNA-synth_IIc_edit"/>
</dbReference>
<dbReference type="InterPro" id="IPR045864">
    <property type="entry name" value="aa-tRNA-synth_II/BPL/LPL"/>
</dbReference>
<gene>
    <name evidence="14 16" type="primary">alaS</name>
    <name evidence="16" type="ORF">MYB_00965</name>
</gene>
<dbReference type="SUPFAM" id="SSF55186">
    <property type="entry name" value="ThrRS/AlaRS common domain"/>
    <property type="match status" value="1"/>
</dbReference>
<dbReference type="PROSITE" id="PS50860">
    <property type="entry name" value="AA_TRNA_LIGASE_II_ALA"/>
    <property type="match status" value="1"/>
</dbReference>
<comment type="cofactor">
    <cofactor evidence="14">
        <name>Zn(2+)</name>
        <dbReference type="ChEBI" id="CHEBI:29105"/>
    </cofactor>
    <text evidence="14">Binds 1 zinc ion per subunit.</text>
</comment>
<dbReference type="FunFam" id="3.30.930.10:FF:000046">
    <property type="entry name" value="Alanine--tRNA ligase"/>
    <property type="match status" value="1"/>
</dbReference>
<dbReference type="InterPro" id="IPR009000">
    <property type="entry name" value="Transl_B-barrel_sf"/>
</dbReference>
<evidence type="ECO:0000256" key="5">
    <source>
        <dbReference type="ARBA" id="ARBA00022723"/>
    </source>
</evidence>
<feature type="binding site" evidence="14">
    <location>
        <position position="561"/>
    </location>
    <ligand>
        <name>Zn(2+)</name>
        <dbReference type="ChEBI" id="CHEBI:29105"/>
    </ligand>
</feature>
<evidence type="ECO:0000313" key="17">
    <source>
        <dbReference type="Proteomes" id="UP000019229"/>
    </source>
</evidence>
<dbReference type="SUPFAM" id="SSF50447">
    <property type="entry name" value="Translation proteins"/>
    <property type="match status" value="1"/>
</dbReference>
<comment type="similarity">
    <text evidence="1 14">Belongs to the class-II aminoacyl-tRNA synthetase family.</text>
</comment>
<evidence type="ECO:0000256" key="9">
    <source>
        <dbReference type="ARBA" id="ARBA00022884"/>
    </source>
</evidence>
<evidence type="ECO:0000259" key="15">
    <source>
        <dbReference type="PROSITE" id="PS50860"/>
    </source>
</evidence>
<dbReference type="InterPro" id="IPR018164">
    <property type="entry name" value="Ala-tRNA-synth_IIc_N"/>
</dbReference>
<dbReference type="HOGENOM" id="CLU_004485_1_1_14"/>
<dbReference type="GO" id="GO:0008270">
    <property type="term" value="F:zinc ion binding"/>
    <property type="evidence" value="ECO:0007669"/>
    <property type="project" value="UniProtKB-UniRule"/>
</dbReference>
<dbReference type="STRING" id="743966.MYB_00965"/>
<dbReference type="HAMAP" id="MF_00036_B">
    <property type="entry name" value="Ala_tRNA_synth_B"/>
    <property type="match status" value="1"/>
</dbReference>
<protein>
    <recommendedName>
        <fullName evidence="14">Alanine--tRNA ligase</fullName>
        <ecNumber evidence="14">6.1.1.7</ecNumber>
    </recommendedName>
    <alternativeName>
        <fullName evidence="14">Alanyl-tRNA synthetase</fullName>
        <shortName evidence="14">AlaRS</shortName>
    </alternativeName>
</protein>
<dbReference type="InterPro" id="IPR023033">
    <property type="entry name" value="Ala_tRNA_ligase_euk/bac"/>
</dbReference>
<dbReference type="EC" id="6.1.1.7" evidence="14"/>
<dbReference type="InterPro" id="IPR018165">
    <property type="entry name" value="Ala-tRNA-synth_IIc_core"/>
</dbReference>
<feature type="binding site" evidence="14">
    <location>
        <position position="666"/>
    </location>
    <ligand>
        <name>Zn(2+)</name>
        <dbReference type="ChEBI" id="CHEBI:29105"/>
    </ligand>
</feature>
<evidence type="ECO:0000256" key="2">
    <source>
        <dbReference type="ARBA" id="ARBA00022490"/>
    </source>
</evidence>
<evidence type="ECO:0000256" key="7">
    <source>
        <dbReference type="ARBA" id="ARBA00022833"/>
    </source>
</evidence>
<evidence type="ECO:0000256" key="11">
    <source>
        <dbReference type="ARBA" id="ARBA00023146"/>
    </source>
</evidence>
<keyword evidence="9 14" id="KW-0694">RNA-binding</keyword>
<keyword evidence="6 14" id="KW-0547">Nucleotide-binding</keyword>
<organism evidence="16 17">
    <name type="scientific">Mesomycoplasma bovoculi M165/69</name>
    <dbReference type="NCBI Taxonomy" id="743966"/>
    <lineage>
        <taxon>Bacteria</taxon>
        <taxon>Bacillati</taxon>
        <taxon>Mycoplasmatota</taxon>
        <taxon>Mycoplasmoidales</taxon>
        <taxon>Metamycoplasmataceae</taxon>
        <taxon>Mesomycoplasma</taxon>
    </lineage>
</organism>
<comment type="subcellular location">
    <subcellularLocation>
        <location evidence="14">Cytoplasm</location>
    </subcellularLocation>
</comment>
<dbReference type="AlphaFoldDB" id="W5USL1"/>
<dbReference type="Pfam" id="PF01411">
    <property type="entry name" value="tRNA-synt_2c"/>
    <property type="match status" value="1"/>
</dbReference>
<dbReference type="PANTHER" id="PTHR11777">
    <property type="entry name" value="ALANYL-TRNA SYNTHETASE"/>
    <property type="match status" value="1"/>
</dbReference>
<dbReference type="InterPro" id="IPR050058">
    <property type="entry name" value="Ala-tRNA_ligase"/>
</dbReference>
<comment type="catalytic activity">
    <reaction evidence="13 14">
        <text>tRNA(Ala) + L-alanine + ATP = L-alanyl-tRNA(Ala) + AMP + diphosphate</text>
        <dbReference type="Rhea" id="RHEA:12540"/>
        <dbReference type="Rhea" id="RHEA-COMP:9657"/>
        <dbReference type="Rhea" id="RHEA-COMP:9923"/>
        <dbReference type="ChEBI" id="CHEBI:30616"/>
        <dbReference type="ChEBI" id="CHEBI:33019"/>
        <dbReference type="ChEBI" id="CHEBI:57972"/>
        <dbReference type="ChEBI" id="CHEBI:78442"/>
        <dbReference type="ChEBI" id="CHEBI:78497"/>
        <dbReference type="ChEBI" id="CHEBI:456215"/>
        <dbReference type="EC" id="6.1.1.7"/>
    </reaction>
</comment>
<dbReference type="InterPro" id="IPR012947">
    <property type="entry name" value="tRNA_SAD"/>
</dbReference>
<dbReference type="Pfam" id="PF07973">
    <property type="entry name" value="tRNA_SAD"/>
    <property type="match status" value="1"/>
</dbReference>
<dbReference type="GO" id="GO:0006419">
    <property type="term" value="P:alanyl-tRNA aminoacylation"/>
    <property type="evidence" value="ECO:0007669"/>
    <property type="project" value="UniProtKB-UniRule"/>
</dbReference>
<dbReference type="Gene3D" id="2.40.30.130">
    <property type="match status" value="1"/>
</dbReference>
<dbReference type="PATRIC" id="fig|743966.3.peg.193"/>
<keyword evidence="17" id="KW-1185">Reference proteome</keyword>
<evidence type="ECO:0000256" key="14">
    <source>
        <dbReference type="HAMAP-Rule" id="MF_00036"/>
    </source>
</evidence>
<keyword evidence="8 14" id="KW-0067">ATP-binding</keyword>
<dbReference type="eggNOG" id="COG0013">
    <property type="taxonomic scope" value="Bacteria"/>
</dbReference>
<proteinExistence type="inferred from homology"/>
<dbReference type="SUPFAM" id="SSF101353">
    <property type="entry name" value="Putative anticodon-binding domain of alanyl-tRNA synthetase (AlaRS)"/>
    <property type="match status" value="1"/>
</dbReference>
<dbReference type="SMART" id="SM00863">
    <property type="entry name" value="tRNA_SAD"/>
    <property type="match status" value="1"/>
</dbReference>
<keyword evidence="10 14" id="KW-0648">Protein biosynthesis</keyword>
<name>W5USL1_9BACT</name>
<dbReference type="GO" id="GO:0004813">
    <property type="term" value="F:alanine-tRNA ligase activity"/>
    <property type="evidence" value="ECO:0007669"/>
    <property type="project" value="UniProtKB-UniRule"/>
</dbReference>
<feature type="binding site" evidence="14">
    <location>
        <position position="565"/>
    </location>
    <ligand>
        <name>Zn(2+)</name>
        <dbReference type="ChEBI" id="CHEBI:29105"/>
    </ligand>
</feature>
<evidence type="ECO:0000256" key="3">
    <source>
        <dbReference type="ARBA" id="ARBA00022555"/>
    </source>
</evidence>
<keyword evidence="4 14" id="KW-0436">Ligase</keyword>
<dbReference type="SUPFAM" id="SSF55681">
    <property type="entry name" value="Class II aaRS and biotin synthetases"/>
    <property type="match status" value="1"/>
</dbReference>
<dbReference type="GO" id="GO:0000049">
    <property type="term" value="F:tRNA binding"/>
    <property type="evidence" value="ECO:0007669"/>
    <property type="project" value="UniProtKB-KW"/>
</dbReference>
<dbReference type="OrthoDB" id="9803884at2"/>
<keyword evidence="2 14" id="KW-0963">Cytoplasm</keyword>
<evidence type="ECO:0000256" key="6">
    <source>
        <dbReference type="ARBA" id="ARBA00022741"/>
    </source>
</evidence>